<dbReference type="Proteomes" id="UP000664096">
    <property type="component" value="Unassembled WGS sequence"/>
</dbReference>
<dbReference type="SUPFAM" id="SSF53720">
    <property type="entry name" value="ALDH-like"/>
    <property type="match status" value="1"/>
</dbReference>
<dbReference type="Pfam" id="PF00171">
    <property type="entry name" value="Aldedh"/>
    <property type="match status" value="1"/>
</dbReference>
<proteinExistence type="inferred from homology"/>
<comment type="caution">
    <text evidence="4">The sequence shown here is derived from an EMBL/GenBank/DDBJ whole genome shotgun (WGS) entry which is preliminary data.</text>
</comment>
<name>A0A939EH20_9HYPH</name>
<evidence type="ECO:0000313" key="5">
    <source>
        <dbReference type="Proteomes" id="UP000664096"/>
    </source>
</evidence>
<accession>A0A939EH20</accession>
<dbReference type="RefSeq" id="WP_207142830.1">
    <property type="nucleotide sequence ID" value="NZ_JAEKJZ010000005.1"/>
</dbReference>
<gene>
    <name evidence="4" type="ORF">JF539_21750</name>
</gene>
<dbReference type="FunFam" id="3.40.605.10:FF:000007">
    <property type="entry name" value="NAD/NADP-dependent betaine aldehyde dehydrogenase"/>
    <property type="match status" value="1"/>
</dbReference>
<dbReference type="PANTHER" id="PTHR11699">
    <property type="entry name" value="ALDEHYDE DEHYDROGENASE-RELATED"/>
    <property type="match status" value="1"/>
</dbReference>
<dbReference type="InterPro" id="IPR016162">
    <property type="entry name" value="Ald_DH_N"/>
</dbReference>
<dbReference type="Gene3D" id="3.40.605.10">
    <property type="entry name" value="Aldehyde Dehydrogenase, Chain A, domain 1"/>
    <property type="match status" value="1"/>
</dbReference>
<keyword evidence="2" id="KW-0560">Oxidoreductase</keyword>
<protein>
    <submittedName>
        <fullName evidence="4">Aldehyde dehydrogenase</fullName>
    </submittedName>
</protein>
<dbReference type="EMBL" id="JAEKJZ010000005">
    <property type="protein sequence ID" value="MBN9672995.1"/>
    <property type="molecule type" value="Genomic_DNA"/>
</dbReference>
<dbReference type="InterPro" id="IPR016163">
    <property type="entry name" value="Ald_DH_C"/>
</dbReference>
<sequence length="490" mass="52871">MHFDPKALDRPNGMYLDGTLVEAAGEEFVISCPSDTDLKLPVRMATPEDMDRAVESCRKAVRDSGWATMGPRPRAEILNRWADLVDRHAADIAALEALVSSRPYTEVMSRDVKVVSLALRMFSAYADTHESSVTATPARQLSFTRDEPYGVIGAISPWNFPVILAAWKFAPALAAGNGVVLKPSEFTPFGILRIAQLAREAGLPDGIFNVVLGDGSVGQTLVRHPGVDYVTFTGSSRTGAAIMADAATHGLKPVSLELGGKGPQVVFDDAKDLDHIADLVARGVTYNSGQACFSGSRLIVQSGVKQALIERIAARMARVRPGPTWADGITLPPVINQSQLNRMAGIVSQSVNEGGVLLCGGHAMEERGQFFEPTILDGIGPDNIAFREEIFGPVLSVDTFETFDQAIGKANHPDYGLTASVWTRDIDVAMAASRRIESGTVWINHWGRAMDMTSPFGGLKRSGIGKDMGRQGYGKYLKTKAIWMEIEEPA</sequence>
<dbReference type="InterPro" id="IPR016161">
    <property type="entry name" value="Ald_DH/histidinol_DH"/>
</dbReference>
<evidence type="ECO:0000313" key="4">
    <source>
        <dbReference type="EMBL" id="MBN9672995.1"/>
    </source>
</evidence>
<evidence type="ECO:0000256" key="2">
    <source>
        <dbReference type="ARBA" id="ARBA00023002"/>
    </source>
</evidence>
<dbReference type="GO" id="GO:0016620">
    <property type="term" value="F:oxidoreductase activity, acting on the aldehyde or oxo group of donors, NAD or NADP as acceptor"/>
    <property type="evidence" value="ECO:0007669"/>
    <property type="project" value="InterPro"/>
</dbReference>
<organism evidence="4 5">
    <name type="scientific">Roseibium aggregatum</name>
    <dbReference type="NCBI Taxonomy" id="187304"/>
    <lineage>
        <taxon>Bacteria</taxon>
        <taxon>Pseudomonadati</taxon>
        <taxon>Pseudomonadota</taxon>
        <taxon>Alphaproteobacteria</taxon>
        <taxon>Hyphomicrobiales</taxon>
        <taxon>Stappiaceae</taxon>
        <taxon>Roseibium</taxon>
    </lineage>
</organism>
<dbReference type="AlphaFoldDB" id="A0A939EH20"/>
<dbReference type="InterPro" id="IPR015590">
    <property type="entry name" value="Aldehyde_DH_dom"/>
</dbReference>
<dbReference type="Gene3D" id="3.40.309.10">
    <property type="entry name" value="Aldehyde Dehydrogenase, Chain A, domain 2"/>
    <property type="match status" value="1"/>
</dbReference>
<feature type="domain" description="Aldehyde dehydrogenase" evidence="3">
    <location>
        <begin position="22"/>
        <end position="482"/>
    </location>
</feature>
<reference evidence="4" key="1">
    <citation type="submission" date="2020-12" db="EMBL/GenBank/DDBJ databases">
        <title>Oil enriched cultivation method for isolating marine PHA-producing bacteria.</title>
        <authorList>
            <person name="Zheng W."/>
            <person name="Yu S."/>
            <person name="Huang Y."/>
        </authorList>
    </citation>
    <scope>NUCLEOTIDE SEQUENCE</scope>
    <source>
        <strain evidence="4">SY-2-12</strain>
    </source>
</reference>
<comment type="similarity">
    <text evidence="1">Belongs to the aldehyde dehydrogenase family.</text>
</comment>
<evidence type="ECO:0000259" key="3">
    <source>
        <dbReference type="Pfam" id="PF00171"/>
    </source>
</evidence>
<evidence type="ECO:0000256" key="1">
    <source>
        <dbReference type="ARBA" id="ARBA00009986"/>
    </source>
</evidence>